<dbReference type="RefSeq" id="WP_129332229.1">
    <property type="nucleotide sequence ID" value="NZ_SDVB01000238.1"/>
</dbReference>
<name>A0A4Q2T0B7_9HYPH</name>
<dbReference type="PANTHER" id="PTHR30485">
    <property type="entry name" value="NI/FE-HYDROGENASE 1 B-TYPE CYTOCHROME SUBUNIT"/>
    <property type="match status" value="1"/>
</dbReference>
<dbReference type="Gene3D" id="1.20.950.20">
    <property type="entry name" value="Transmembrane di-heme cytochromes, Chain C"/>
    <property type="match status" value="1"/>
</dbReference>
<dbReference type="GO" id="GO:0009055">
    <property type="term" value="F:electron transfer activity"/>
    <property type="evidence" value="ECO:0007669"/>
    <property type="project" value="InterPro"/>
</dbReference>
<dbReference type="Proteomes" id="UP000291088">
    <property type="component" value="Unassembled WGS sequence"/>
</dbReference>
<evidence type="ECO:0000259" key="7">
    <source>
        <dbReference type="Pfam" id="PF01292"/>
    </source>
</evidence>
<organism evidence="8 9">
    <name type="scientific">Ciceribacter ferrooxidans</name>
    <dbReference type="NCBI Taxonomy" id="2509717"/>
    <lineage>
        <taxon>Bacteria</taxon>
        <taxon>Pseudomonadati</taxon>
        <taxon>Pseudomonadota</taxon>
        <taxon>Alphaproteobacteria</taxon>
        <taxon>Hyphomicrobiales</taxon>
        <taxon>Rhizobiaceae</taxon>
        <taxon>Ciceribacter</taxon>
    </lineage>
</organism>
<keyword evidence="3 6" id="KW-0812">Transmembrane</keyword>
<dbReference type="InterPro" id="IPR011577">
    <property type="entry name" value="Cyt_b561_bac/Ni-Hgenase"/>
</dbReference>
<keyword evidence="5 6" id="KW-0472">Membrane</keyword>
<keyword evidence="4 6" id="KW-1133">Transmembrane helix</keyword>
<dbReference type="AlphaFoldDB" id="A0A4Q2T0B7"/>
<dbReference type="GO" id="GO:0005886">
    <property type="term" value="C:plasma membrane"/>
    <property type="evidence" value="ECO:0007669"/>
    <property type="project" value="UniProtKB-SubCell"/>
</dbReference>
<dbReference type="InterPro" id="IPR051542">
    <property type="entry name" value="Hydrogenase_cytochrome"/>
</dbReference>
<dbReference type="SUPFAM" id="SSF81342">
    <property type="entry name" value="Transmembrane di-heme cytochromes"/>
    <property type="match status" value="1"/>
</dbReference>
<dbReference type="InterPro" id="IPR016174">
    <property type="entry name" value="Di-haem_cyt_TM"/>
</dbReference>
<feature type="transmembrane region" description="Helical" evidence="6">
    <location>
        <begin position="28"/>
        <end position="46"/>
    </location>
</feature>
<sequence>MNEAVRKMPGTASGRVSRPEVVKVWDPLVRLFHWSLVGFFAFSYLTGDEWKSAHIISGYVIAGLIAFRVLWGLFGSHHARFSSFVYSPFTVLSFLLDTARMRAKRYVGHNPAGGAMVVALLLMIAGIVTSGYMMTTDTFWGVEWVEEAHEIFVYATLALVALHICGVVLASVEHRENLVRAMITGWKRAE</sequence>
<reference evidence="8 9" key="1">
    <citation type="submission" date="2019-01" db="EMBL/GenBank/DDBJ databases">
        <authorList>
            <person name="Deng T."/>
        </authorList>
    </citation>
    <scope>NUCLEOTIDE SEQUENCE [LARGE SCALE GENOMIC DNA]</scope>
    <source>
        <strain evidence="8 9">F8825</strain>
    </source>
</reference>
<dbReference type="Pfam" id="PF01292">
    <property type="entry name" value="Ni_hydr_CYTB"/>
    <property type="match status" value="1"/>
</dbReference>
<proteinExistence type="predicted"/>
<evidence type="ECO:0000256" key="6">
    <source>
        <dbReference type="SAM" id="Phobius"/>
    </source>
</evidence>
<dbReference type="OrthoDB" id="196472at2"/>
<evidence type="ECO:0000313" key="9">
    <source>
        <dbReference type="Proteomes" id="UP000291088"/>
    </source>
</evidence>
<evidence type="ECO:0000256" key="1">
    <source>
        <dbReference type="ARBA" id="ARBA00004651"/>
    </source>
</evidence>
<feature type="transmembrane region" description="Helical" evidence="6">
    <location>
        <begin position="151"/>
        <end position="172"/>
    </location>
</feature>
<dbReference type="GO" id="GO:0022904">
    <property type="term" value="P:respiratory electron transport chain"/>
    <property type="evidence" value="ECO:0007669"/>
    <property type="project" value="InterPro"/>
</dbReference>
<evidence type="ECO:0000256" key="2">
    <source>
        <dbReference type="ARBA" id="ARBA00022475"/>
    </source>
</evidence>
<protein>
    <submittedName>
        <fullName evidence="8">Cytochrome B</fullName>
    </submittedName>
</protein>
<comment type="caution">
    <text evidence="8">The sequence shown here is derived from an EMBL/GenBank/DDBJ whole genome shotgun (WGS) entry which is preliminary data.</text>
</comment>
<evidence type="ECO:0000256" key="3">
    <source>
        <dbReference type="ARBA" id="ARBA00022692"/>
    </source>
</evidence>
<feature type="domain" description="Cytochrome b561 bacterial/Ni-hydrogenase" evidence="7">
    <location>
        <begin position="24"/>
        <end position="185"/>
    </location>
</feature>
<evidence type="ECO:0000313" key="8">
    <source>
        <dbReference type="EMBL" id="RYC11792.1"/>
    </source>
</evidence>
<evidence type="ECO:0000256" key="4">
    <source>
        <dbReference type="ARBA" id="ARBA00022989"/>
    </source>
</evidence>
<dbReference type="EMBL" id="SDVB01000238">
    <property type="protein sequence ID" value="RYC11792.1"/>
    <property type="molecule type" value="Genomic_DNA"/>
</dbReference>
<feature type="transmembrane region" description="Helical" evidence="6">
    <location>
        <begin position="53"/>
        <end position="74"/>
    </location>
</feature>
<evidence type="ECO:0000256" key="5">
    <source>
        <dbReference type="ARBA" id="ARBA00023136"/>
    </source>
</evidence>
<dbReference type="PANTHER" id="PTHR30485:SF2">
    <property type="entry name" value="BLL0597 PROTEIN"/>
    <property type="match status" value="1"/>
</dbReference>
<feature type="transmembrane region" description="Helical" evidence="6">
    <location>
        <begin position="111"/>
        <end position="131"/>
    </location>
</feature>
<dbReference type="GO" id="GO:0020037">
    <property type="term" value="F:heme binding"/>
    <property type="evidence" value="ECO:0007669"/>
    <property type="project" value="TreeGrafter"/>
</dbReference>
<keyword evidence="9" id="KW-1185">Reference proteome</keyword>
<comment type="subcellular location">
    <subcellularLocation>
        <location evidence="1">Cell membrane</location>
        <topology evidence="1">Multi-pass membrane protein</topology>
    </subcellularLocation>
</comment>
<keyword evidence="2" id="KW-1003">Cell membrane</keyword>
<accession>A0A4Q2T0B7</accession>
<gene>
    <name evidence="8" type="ORF">EUU22_12035</name>
</gene>